<protein>
    <submittedName>
        <fullName evidence="13">OmpA family protein</fullName>
    </submittedName>
</protein>
<dbReference type="OrthoDB" id="9805832at2"/>
<dbReference type="Pfam" id="PF00691">
    <property type="entry name" value="OmpA"/>
    <property type="match status" value="1"/>
</dbReference>
<dbReference type="Proteomes" id="UP000318126">
    <property type="component" value="Unassembled WGS sequence"/>
</dbReference>
<gene>
    <name evidence="13" type="ORF">FN961_21515</name>
</gene>
<evidence type="ECO:0000256" key="3">
    <source>
        <dbReference type="ARBA" id="ARBA00022448"/>
    </source>
</evidence>
<comment type="caution">
    <text evidence="13">The sequence shown here is derived from an EMBL/GenBank/DDBJ whole genome shotgun (WGS) entry which is preliminary data.</text>
</comment>
<keyword evidence="8 10" id="KW-0472">Membrane</keyword>
<organism evidence="13 14">
    <name type="scientific">Shewanella hanedai</name>
    <name type="common">Alteromonas hanedai</name>
    <dbReference type="NCBI Taxonomy" id="25"/>
    <lineage>
        <taxon>Bacteria</taxon>
        <taxon>Pseudomonadati</taxon>
        <taxon>Pseudomonadota</taxon>
        <taxon>Gammaproteobacteria</taxon>
        <taxon>Alteromonadales</taxon>
        <taxon>Shewanellaceae</taxon>
        <taxon>Shewanella</taxon>
    </lineage>
</organism>
<evidence type="ECO:0000256" key="11">
    <source>
        <dbReference type="SAM" id="SignalP"/>
    </source>
</evidence>
<dbReference type="SUPFAM" id="SSF103647">
    <property type="entry name" value="TSP type-3 repeat"/>
    <property type="match status" value="1"/>
</dbReference>
<dbReference type="Pfam" id="PF01389">
    <property type="entry name" value="OmpA_membrane"/>
    <property type="match status" value="1"/>
</dbReference>
<dbReference type="Gene3D" id="3.30.1330.60">
    <property type="entry name" value="OmpA-like domain"/>
    <property type="match status" value="1"/>
</dbReference>
<dbReference type="InterPro" id="IPR011250">
    <property type="entry name" value="OMP/PagP_B-barrel"/>
</dbReference>
<keyword evidence="11" id="KW-0732">Signal</keyword>
<dbReference type="InterPro" id="IPR000498">
    <property type="entry name" value="OmpA-like_TM_dom"/>
</dbReference>
<dbReference type="RefSeq" id="WP_144042229.1">
    <property type="nucleotide sequence ID" value="NZ_BMPL01000040.1"/>
</dbReference>
<dbReference type="InterPro" id="IPR028974">
    <property type="entry name" value="TSP_type-3_rpt"/>
</dbReference>
<evidence type="ECO:0000313" key="13">
    <source>
        <dbReference type="EMBL" id="TRY12316.1"/>
    </source>
</evidence>
<dbReference type="InterPro" id="IPR036737">
    <property type="entry name" value="OmpA-like_sf"/>
</dbReference>
<keyword evidence="6" id="KW-0406">Ion transport</keyword>
<accession>A0A553JIN6</accession>
<evidence type="ECO:0000256" key="9">
    <source>
        <dbReference type="ARBA" id="ARBA00023237"/>
    </source>
</evidence>
<keyword evidence="4" id="KW-1134">Transmembrane beta strand</keyword>
<comment type="similarity">
    <text evidence="2">Belongs to the outer membrane OOP (TC 1.B.6) superfamily. OmpA family.</text>
</comment>
<evidence type="ECO:0000256" key="4">
    <source>
        <dbReference type="ARBA" id="ARBA00022452"/>
    </source>
</evidence>
<dbReference type="GO" id="GO:0046930">
    <property type="term" value="C:pore complex"/>
    <property type="evidence" value="ECO:0007669"/>
    <property type="project" value="UniProtKB-KW"/>
</dbReference>
<evidence type="ECO:0000256" key="10">
    <source>
        <dbReference type="PROSITE-ProRule" id="PRU00473"/>
    </source>
</evidence>
<keyword evidence="9" id="KW-0998">Cell outer membrane</keyword>
<dbReference type="PRINTS" id="PR01021">
    <property type="entry name" value="OMPADOMAIN"/>
</dbReference>
<comment type="subcellular location">
    <subcellularLocation>
        <location evidence="1">Cell outer membrane</location>
        <topology evidence="1">Multi-pass membrane protein</topology>
    </subcellularLocation>
</comment>
<keyword evidence="7" id="KW-0626">Porin</keyword>
<dbReference type="InterPro" id="IPR006664">
    <property type="entry name" value="OMP_bac"/>
</dbReference>
<dbReference type="SUPFAM" id="SSF103088">
    <property type="entry name" value="OmpA-like"/>
    <property type="match status" value="1"/>
</dbReference>
<evidence type="ECO:0000256" key="2">
    <source>
        <dbReference type="ARBA" id="ARBA00005710"/>
    </source>
</evidence>
<keyword evidence="5" id="KW-0812">Transmembrane</keyword>
<dbReference type="GO" id="GO:0006811">
    <property type="term" value="P:monoatomic ion transport"/>
    <property type="evidence" value="ECO:0007669"/>
    <property type="project" value="UniProtKB-KW"/>
</dbReference>
<dbReference type="EMBL" id="VKGK01000036">
    <property type="protein sequence ID" value="TRY12316.1"/>
    <property type="molecule type" value="Genomic_DNA"/>
</dbReference>
<dbReference type="AlphaFoldDB" id="A0A553JIN6"/>
<dbReference type="InterPro" id="IPR050330">
    <property type="entry name" value="Bact_OuterMem_StrucFunc"/>
</dbReference>
<keyword evidence="14" id="KW-1185">Reference proteome</keyword>
<evidence type="ECO:0000259" key="12">
    <source>
        <dbReference type="PROSITE" id="PS51123"/>
    </source>
</evidence>
<evidence type="ECO:0000256" key="5">
    <source>
        <dbReference type="ARBA" id="ARBA00022692"/>
    </source>
</evidence>
<name>A0A553JIN6_SHEHA</name>
<dbReference type="CDD" id="cd07185">
    <property type="entry name" value="OmpA_C-like"/>
    <property type="match status" value="1"/>
</dbReference>
<dbReference type="PANTHER" id="PTHR30329:SF21">
    <property type="entry name" value="LIPOPROTEIN YIAD-RELATED"/>
    <property type="match status" value="1"/>
</dbReference>
<dbReference type="PROSITE" id="PS51123">
    <property type="entry name" value="OMPA_2"/>
    <property type="match status" value="1"/>
</dbReference>
<evidence type="ECO:0000256" key="8">
    <source>
        <dbReference type="ARBA" id="ARBA00023136"/>
    </source>
</evidence>
<dbReference type="GO" id="GO:0009279">
    <property type="term" value="C:cell outer membrane"/>
    <property type="evidence" value="ECO:0007669"/>
    <property type="project" value="UniProtKB-SubCell"/>
</dbReference>
<sequence>MMNNTLKAVLLTSMLPFAANAAQELTPWYVGGGIGVNNYEPNCDMKTMKACGKDDPYAWDVFGGYLFNDYFGVELGYRDLGRAEWTDYSNKLNDVGAKGMTLGLVGFLPLSQRWGLSAEAGAMNYLLSNNKQWGTEYYSDSGVAPYFGVGVDYNITESLKMQLKYRRYENLDDDKWNTLNMESNYWGLALSYRFGTAAPAVVAAAPVVVAPLDSDNDGIIDSLDKCGDTPSTHQIDNYGCSLSMFVETTEQHEVGSILFANNSSIVKKESYDKIEKLATYMNNNPKSTVLILGHSSNVGQADYNMMLSDKRANSVANILIEKYRINRSRVSAKGEGITQPIMEGNSEEANKANRRIEAYITDSKSEAVLMLK</sequence>
<keyword evidence="3" id="KW-0813">Transport</keyword>
<feature type="signal peptide" evidence="11">
    <location>
        <begin position="1"/>
        <end position="21"/>
    </location>
</feature>
<dbReference type="Gene3D" id="2.40.160.20">
    <property type="match status" value="1"/>
</dbReference>
<evidence type="ECO:0000256" key="6">
    <source>
        <dbReference type="ARBA" id="ARBA00023065"/>
    </source>
</evidence>
<dbReference type="PANTHER" id="PTHR30329">
    <property type="entry name" value="STATOR ELEMENT OF FLAGELLAR MOTOR COMPLEX"/>
    <property type="match status" value="1"/>
</dbReference>
<evidence type="ECO:0000256" key="1">
    <source>
        <dbReference type="ARBA" id="ARBA00004571"/>
    </source>
</evidence>
<reference evidence="14" key="1">
    <citation type="submission" date="2019-07" db="EMBL/GenBank/DDBJ databases">
        <title>Shewanella sp. YLB-08 draft genomic sequence.</title>
        <authorList>
            <person name="Yu L."/>
        </authorList>
    </citation>
    <scope>NUCLEOTIDE SEQUENCE [LARGE SCALE GENOMIC DNA]</scope>
    <source>
        <strain evidence="14">JCM 20706</strain>
    </source>
</reference>
<dbReference type="GO" id="GO:0015288">
    <property type="term" value="F:porin activity"/>
    <property type="evidence" value="ECO:0007669"/>
    <property type="project" value="UniProtKB-KW"/>
</dbReference>
<proteinExistence type="inferred from homology"/>
<feature type="domain" description="OmpA-like" evidence="12">
    <location>
        <begin position="246"/>
        <end position="364"/>
    </location>
</feature>
<evidence type="ECO:0000256" key="7">
    <source>
        <dbReference type="ARBA" id="ARBA00023114"/>
    </source>
</evidence>
<dbReference type="GO" id="GO:0005509">
    <property type="term" value="F:calcium ion binding"/>
    <property type="evidence" value="ECO:0007669"/>
    <property type="project" value="InterPro"/>
</dbReference>
<evidence type="ECO:0000313" key="14">
    <source>
        <dbReference type="Proteomes" id="UP000318126"/>
    </source>
</evidence>
<feature type="chain" id="PRO_5022018420" evidence="11">
    <location>
        <begin position="22"/>
        <end position="372"/>
    </location>
</feature>
<dbReference type="SUPFAM" id="SSF56925">
    <property type="entry name" value="OMPA-like"/>
    <property type="match status" value="1"/>
</dbReference>
<dbReference type="InterPro" id="IPR006665">
    <property type="entry name" value="OmpA-like"/>
</dbReference>